<comment type="similarity">
    <text evidence="1">Belongs to the peptidase A1 family.</text>
</comment>
<dbReference type="GO" id="GO:0004190">
    <property type="term" value="F:aspartic-type endopeptidase activity"/>
    <property type="evidence" value="ECO:0007669"/>
    <property type="project" value="InterPro"/>
</dbReference>
<dbReference type="PRINTS" id="PR00792">
    <property type="entry name" value="PEPSIN"/>
</dbReference>
<feature type="domain" description="Peptidase A1" evidence="3">
    <location>
        <begin position="62"/>
        <end position="428"/>
    </location>
</feature>
<comment type="caution">
    <text evidence="4">The sequence shown here is derived from an EMBL/GenBank/DDBJ whole genome shotgun (WGS) entry which is preliminary data.</text>
</comment>
<reference evidence="4" key="1">
    <citation type="submission" date="2021-12" db="EMBL/GenBank/DDBJ databases">
        <title>Black yeast isolated from Biological Soil Crust.</title>
        <authorList>
            <person name="Kurbessoian T."/>
        </authorList>
    </citation>
    <scope>NUCLEOTIDE SEQUENCE</scope>
    <source>
        <strain evidence="4">CCFEE 5208</strain>
    </source>
</reference>
<dbReference type="Gene3D" id="2.40.70.10">
    <property type="entry name" value="Acid Proteases"/>
    <property type="match status" value="2"/>
</dbReference>
<dbReference type="SUPFAM" id="SSF50630">
    <property type="entry name" value="Acid proteases"/>
    <property type="match status" value="1"/>
</dbReference>
<dbReference type="GO" id="GO:0006508">
    <property type="term" value="P:proteolysis"/>
    <property type="evidence" value="ECO:0007669"/>
    <property type="project" value="InterPro"/>
</dbReference>
<name>A0AAN6FAA3_9PEZI</name>
<dbReference type="PANTHER" id="PTHR47966:SF65">
    <property type="entry name" value="ASPARTIC-TYPE ENDOPEPTIDASE"/>
    <property type="match status" value="1"/>
</dbReference>
<dbReference type="Proteomes" id="UP001168146">
    <property type="component" value="Unassembled WGS sequence"/>
</dbReference>
<protein>
    <recommendedName>
        <fullName evidence="3">Peptidase A1 domain-containing protein</fullName>
    </recommendedName>
</protein>
<accession>A0AAN6FAA3</accession>
<evidence type="ECO:0000256" key="1">
    <source>
        <dbReference type="ARBA" id="ARBA00007447"/>
    </source>
</evidence>
<organism evidence="4 5">
    <name type="scientific">Friedmanniomyces endolithicus</name>
    <dbReference type="NCBI Taxonomy" id="329885"/>
    <lineage>
        <taxon>Eukaryota</taxon>
        <taxon>Fungi</taxon>
        <taxon>Dikarya</taxon>
        <taxon>Ascomycota</taxon>
        <taxon>Pezizomycotina</taxon>
        <taxon>Dothideomycetes</taxon>
        <taxon>Dothideomycetidae</taxon>
        <taxon>Mycosphaerellales</taxon>
        <taxon>Teratosphaeriaceae</taxon>
        <taxon>Friedmanniomyces</taxon>
    </lineage>
</organism>
<dbReference type="InterPro" id="IPR001461">
    <property type="entry name" value="Aspartic_peptidase_A1"/>
</dbReference>
<proteinExistence type="inferred from homology"/>
<evidence type="ECO:0000313" key="5">
    <source>
        <dbReference type="Proteomes" id="UP001168146"/>
    </source>
</evidence>
<dbReference type="InterPro" id="IPR033121">
    <property type="entry name" value="PEPTIDASE_A1"/>
</dbReference>
<feature type="signal peptide" evidence="2">
    <location>
        <begin position="1"/>
        <end position="16"/>
    </location>
</feature>
<gene>
    <name evidence="4" type="ORF">LTR82_014298</name>
</gene>
<feature type="chain" id="PRO_5042841646" description="Peptidase A1 domain-containing protein" evidence="2">
    <location>
        <begin position="17"/>
        <end position="600"/>
    </location>
</feature>
<dbReference type="AlphaFoldDB" id="A0AAN6FAA3"/>
<keyword evidence="2" id="KW-0732">Signal</keyword>
<evidence type="ECO:0000259" key="3">
    <source>
        <dbReference type="PROSITE" id="PS51767"/>
    </source>
</evidence>
<sequence>MKGVLALSAIVSVAAALASYDLGKHATFHGPPDHHRRGLVERRQLIEESVINVRPWQVEGSFYMNVSVGTPAQLMTVNIFTASSATYFDAQNSTECQGYPPIDGLGDLLCAGGSFQANFSATYQVQVVNGFNLTYYYYSALATGDLATDIIQVGDVQLANMRFGVVYYNAVSTGVIGLGYGVDYETATVSPYGSFLEELQAAGVIQSKLYGLWLGSNNASTGSIVFGGMDLSHIGGDLVAIDFLPSTADTWVPTEIWNGQTPVDAVTMPMIALTNIGLTYRNGTNLTLYENGDPTGKANTSIPSVLDSSLAYWALPTPVFAKLAPFIPGLNTTTLAVPCDLATNTDTNITLTLANLITIDLPLSYLILPVFNPETRIQNTTASGLPLCLFAAYPSSTHSLIDPYFLGTSAMQAMYLVFDLDNAQVSVAQAAAPGSCGYSGCSDSYPVEIPAGPDGVARALASQQVSTVTAQTAASNSDFVAAIVTATGTVSGLSSPVARTVSSFIGTVVGTAAVPSGGEGIGQSIISSGVVGSGAGSARPTRGGGSATTVGISAATAGGSATASQKGGVGRLSRPVGGEGVVMTGLVCAAVLVGALAMGL</sequence>
<dbReference type="Pfam" id="PF00026">
    <property type="entry name" value="Asp"/>
    <property type="match status" value="1"/>
</dbReference>
<dbReference type="PROSITE" id="PS51767">
    <property type="entry name" value="PEPTIDASE_A1"/>
    <property type="match status" value="1"/>
</dbReference>
<dbReference type="PANTHER" id="PTHR47966">
    <property type="entry name" value="BETA-SITE APP-CLEAVING ENZYME, ISOFORM A-RELATED"/>
    <property type="match status" value="1"/>
</dbReference>
<dbReference type="InterPro" id="IPR021109">
    <property type="entry name" value="Peptidase_aspartic_dom_sf"/>
</dbReference>
<evidence type="ECO:0000313" key="4">
    <source>
        <dbReference type="EMBL" id="KAK0311596.1"/>
    </source>
</evidence>
<dbReference type="EMBL" id="JASUXU010000069">
    <property type="protein sequence ID" value="KAK0311596.1"/>
    <property type="molecule type" value="Genomic_DNA"/>
</dbReference>
<evidence type="ECO:0000256" key="2">
    <source>
        <dbReference type="SAM" id="SignalP"/>
    </source>
</evidence>